<feature type="region of interest" description="Disordered" evidence="1">
    <location>
        <begin position="26"/>
        <end position="84"/>
    </location>
</feature>
<protein>
    <submittedName>
        <fullName evidence="2">Uncharacterized protein</fullName>
    </submittedName>
</protein>
<evidence type="ECO:0000256" key="1">
    <source>
        <dbReference type="SAM" id="MobiDB-lite"/>
    </source>
</evidence>
<reference evidence="2 3" key="1">
    <citation type="journal article" date="2019" name="Int. J. Syst. Evol. Microbiol.">
        <title>The Global Catalogue of Microorganisms (GCM) 10K type strain sequencing project: providing services to taxonomists for standard genome sequencing and annotation.</title>
        <authorList>
            <consortium name="The Broad Institute Genomics Platform"/>
            <consortium name="The Broad Institute Genome Sequencing Center for Infectious Disease"/>
            <person name="Wu L."/>
            <person name="Ma J."/>
        </authorList>
    </citation>
    <scope>NUCLEOTIDE SEQUENCE [LARGE SCALE GENOMIC DNA]</scope>
    <source>
        <strain evidence="2 3">JCM 15089</strain>
    </source>
</reference>
<accession>A0ABN1EUP3</accession>
<keyword evidence="3" id="KW-1185">Reference proteome</keyword>
<proteinExistence type="predicted"/>
<evidence type="ECO:0000313" key="3">
    <source>
        <dbReference type="Proteomes" id="UP001499951"/>
    </source>
</evidence>
<evidence type="ECO:0000313" key="2">
    <source>
        <dbReference type="EMBL" id="GAA0574843.1"/>
    </source>
</evidence>
<dbReference type="RefSeq" id="WP_166935701.1">
    <property type="nucleotide sequence ID" value="NZ_BAAADD010000006.1"/>
</dbReference>
<sequence>MTAFALAETQVPSLLIEAMRRRARRRPAGTRGFDDERRRIGEGVPPPPVHTAHNNYVAESAAGSAKTAPAGRPNKVGAPFGNRNAFKPERAEAKALLKNVRLHIARMKAAIAAAEAVLAARRTLPPRRITCLIYE</sequence>
<name>A0ABN1EUP3_9PROT</name>
<feature type="compositionally biased region" description="Basic and acidic residues" evidence="1">
    <location>
        <begin position="32"/>
        <end position="41"/>
    </location>
</feature>
<dbReference type="Proteomes" id="UP001499951">
    <property type="component" value="Unassembled WGS sequence"/>
</dbReference>
<organism evidence="2 3">
    <name type="scientific">Rhizomicrobium electricum</name>
    <dbReference type="NCBI Taxonomy" id="480070"/>
    <lineage>
        <taxon>Bacteria</taxon>
        <taxon>Pseudomonadati</taxon>
        <taxon>Pseudomonadota</taxon>
        <taxon>Alphaproteobacteria</taxon>
        <taxon>Micropepsales</taxon>
        <taxon>Micropepsaceae</taxon>
        <taxon>Rhizomicrobium</taxon>
    </lineage>
</organism>
<comment type="caution">
    <text evidence="2">The sequence shown here is derived from an EMBL/GenBank/DDBJ whole genome shotgun (WGS) entry which is preliminary data.</text>
</comment>
<dbReference type="EMBL" id="BAAADD010000006">
    <property type="protein sequence ID" value="GAA0574843.1"/>
    <property type="molecule type" value="Genomic_DNA"/>
</dbReference>
<gene>
    <name evidence="2" type="ORF">GCM10008942_24510</name>
</gene>